<comment type="caution">
    <text evidence="2">The sequence shown here is derived from an EMBL/GenBank/DDBJ whole genome shotgun (WGS) entry which is preliminary data.</text>
</comment>
<dbReference type="SUPFAM" id="SSF53335">
    <property type="entry name" value="S-adenosyl-L-methionine-dependent methyltransferases"/>
    <property type="match status" value="1"/>
</dbReference>
<evidence type="ECO:0000313" key="3">
    <source>
        <dbReference type="Proteomes" id="UP000237144"/>
    </source>
</evidence>
<dbReference type="InterPro" id="IPR029063">
    <property type="entry name" value="SAM-dependent_MTases_sf"/>
</dbReference>
<dbReference type="EMBL" id="PJQD01000075">
    <property type="protein sequence ID" value="POY71641.1"/>
    <property type="molecule type" value="Genomic_DNA"/>
</dbReference>
<protein>
    <recommendedName>
        <fullName evidence="4">Methyltransferase domain-containing protein</fullName>
    </recommendedName>
</protein>
<evidence type="ECO:0008006" key="4">
    <source>
        <dbReference type="Google" id="ProtNLM"/>
    </source>
</evidence>
<sequence length="247" mass="27417">MPTETAPRFPSTLAPPAYYNGLEDRLRQTLLPVLDPYLSDPSRSPLRILELASGTGSHAILFTKTYSIQQIAEIQPTECDQYGVGKIQQTVDEAYPAAGVEEAPTSRVRILRARKLDVMDDKDWAALADAGEQSPYHLVFGSNFLHMIPFPEGPQRIFASLSQLDLVSPSARLIFYGPFRPSSTAFFSASDEKFDAEIAARPHDAPYTLGLRPLDELVRIAEGQGWTSEARHEVPANGNWVLVFRRS</sequence>
<dbReference type="Pfam" id="PF06080">
    <property type="entry name" value="DUF938"/>
    <property type="match status" value="1"/>
</dbReference>
<gene>
    <name evidence="2" type="ORF">BMF94_5335</name>
</gene>
<name>A0A2S5B4K4_9BASI</name>
<dbReference type="OrthoDB" id="10258744at2759"/>
<evidence type="ECO:0000256" key="1">
    <source>
        <dbReference type="ARBA" id="ARBA00008308"/>
    </source>
</evidence>
<organism evidence="2 3">
    <name type="scientific">Rhodotorula taiwanensis</name>
    <dbReference type="NCBI Taxonomy" id="741276"/>
    <lineage>
        <taxon>Eukaryota</taxon>
        <taxon>Fungi</taxon>
        <taxon>Dikarya</taxon>
        <taxon>Basidiomycota</taxon>
        <taxon>Pucciniomycotina</taxon>
        <taxon>Microbotryomycetes</taxon>
        <taxon>Sporidiobolales</taxon>
        <taxon>Sporidiobolaceae</taxon>
        <taxon>Rhodotorula</taxon>
    </lineage>
</organism>
<dbReference type="Gene3D" id="3.40.50.150">
    <property type="entry name" value="Vaccinia Virus protein VP39"/>
    <property type="match status" value="1"/>
</dbReference>
<evidence type="ECO:0000313" key="2">
    <source>
        <dbReference type="EMBL" id="POY71641.1"/>
    </source>
</evidence>
<accession>A0A2S5B4K4</accession>
<comment type="similarity">
    <text evidence="1">Belongs to the UPF0585 family.</text>
</comment>
<proteinExistence type="inferred from homology"/>
<dbReference type="AlphaFoldDB" id="A0A2S5B4K4"/>
<dbReference type="PANTHER" id="PTHR20974">
    <property type="entry name" value="UPF0585 PROTEIN CG18661"/>
    <property type="match status" value="1"/>
</dbReference>
<reference evidence="2 3" key="1">
    <citation type="journal article" date="2018" name="Front. Microbiol.">
        <title>Prospects for Fungal Bioremediation of Acidic Radioactive Waste Sites: Characterization and Genome Sequence of Rhodotorula taiwanensis MD1149.</title>
        <authorList>
            <person name="Tkavc R."/>
            <person name="Matrosova V.Y."/>
            <person name="Grichenko O.E."/>
            <person name="Gostincar C."/>
            <person name="Volpe R.P."/>
            <person name="Klimenkova P."/>
            <person name="Gaidamakova E.K."/>
            <person name="Zhou C.E."/>
            <person name="Stewart B.J."/>
            <person name="Lyman M.G."/>
            <person name="Malfatti S.A."/>
            <person name="Rubinfeld B."/>
            <person name="Courtot M."/>
            <person name="Singh J."/>
            <person name="Dalgard C.L."/>
            <person name="Hamilton T."/>
            <person name="Frey K.G."/>
            <person name="Gunde-Cimerman N."/>
            <person name="Dugan L."/>
            <person name="Daly M.J."/>
        </authorList>
    </citation>
    <scope>NUCLEOTIDE SEQUENCE [LARGE SCALE GENOMIC DNA]</scope>
    <source>
        <strain evidence="2 3">MD1149</strain>
    </source>
</reference>
<keyword evidence="3" id="KW-1185">Reference proteome</keyword>
<dbReference type="PANTHER" id="PTHR20974:SF0">
    <property type="entry name" value="UPF0585 PROTEIN CG18661"/>
    <property type="match status" value="1"/>
</dbReference>
<dbReference type="InterPro" id="IPR010342">
    <property type="entry name" value="DUF938"/>
</dbReference>
<dbReference type="Proteomes" id="UP000237144">
    <property type="component" value="Unassembled WGS sequence"/>
</dbReference>